<evidence type="ECO:0000313" key="3">
    <source>
        <dbReference type="EMBL" id="EES89479.1"/>
    </source>
</evidence>
<evidence type="ECO:0000256" key="2">
    <source>
        <dbReference type="SAM" id="Phobius"/>
    </source>
</evidence>
<gene>
    <name evidence="3" type="ORF">HCAN_0765</name>
</gene>
<keyword evidence="4" id="KW-1185">Reference proteome</keyword>
<name>C5ZWG1_9HELI</name>
<evidence type="ECO:0000256" key="1">
    <source>
        <dbReference type="SAM" id="Coils"/>
    </source>
</evidence>
<dbReference type="eggNOG" id="COG1426">
    <property type="taxonomic scope" value="Bacteria"/>
</dbReference>
<sequence>MEEIERLRQIGVKEIANRTHIALDKIKKILEMDFEGLRDRVTTIGLIHILEREYQIDLQKWCEEYESFLKENKKEKEKTEANINFKIMHEATPQNDFNSGLIITLIVVILLAIGAYFYFNSNFMDDSAKAVEKSTQELNADIKETYNEATDEGVIEENKKEKEENNATQSLEIAPNLNLDSSASTPLEEIPQEGIQQEVVAQENLSQEVIPQVETKVEIHPLTNVWVGIVYLDTKQRQSMIVDKTYEVDLKRPQTIITGHGMLEINNNQKVDSYNLARRMYFMVNEKGEFIEVNNAQYRQYSGGLGW</sequence>
<dbReference type="InterPro" id="IPR010982">
    <property type="entry name" value="Lambda_DNA-bd_dom_sf"/>
</dbReference>
<dbReference type="GO" id="GO:0003677">
    <property type="term" value="F:DNA binding"/>
    <property type="evidence" value="ECO:0007669"/>
    <property type="project" value="InterPro"/>
</dbReference>
<accession>C5ZWG1</accession>
<dbReference type="AlphaFoldDB" id="C5ZWG1"/>
<dbReference type="Gene3D" id="1.10.260.40">
    <property type="entry name" value="lambda repressor-like DNA-binding domains"/>
    <property type="match status" value="1"/>
</dbReference>
<feature type="coiled-coil region" evidence="1">
    <location>
        <begin position="128"/>
        <end position="166"/>
    </location>
</feature>
<proteinExistence type="predicted"/>
<organism evidence="3 4">
    <name type="scientific">Helicobacter canadensis MIT 98-5491</name>
    <dbReference type="NCBI Taxonomy" id="537970"/>
    <lineage>
        <taxon>Bacteria</taxon>
        <taxon>Pseudomonadati</taxon>
        <taxon>Campylobacterota</taxon>
        <taxon>Epsilonproteobacteria</taxon>
        <taxon>Campylobacterales</taxon>
        <taxon>Helicobacteraceae</taxon>
        <taxon>Helicobacter</taxon>
    </lineage>
</organism>
<feature type="transmembrane region" description="Helical" evidence="2">
    <location>
        <begin position="97"/>
        <end position="119"/>
    </location>
</feature>
<dbReference type="EMBL" id="CM000776">
    <property type="protein sequence ID" value="EES89479.1"/>
    <property type="molecule type" value="Genomic_DNA"/>
</dbReference>
<dbReference type="STRING" id="537970.HCAN_0765"/>
<protein>
    <recommendedName>
        <fullName evidence="5">Sialidase A</fullName>
    </recommendedName>
</protein>
<dbReference type="RefSeq" id="WP_006655467.1">
    <property type="nucleotide sequence ID" value="NZ_CM000776.2"/>
</dbReference>
<dbReference type="Proteomes" id="UP000007032">
    <property type="component" value="Chromosome"/>
</dbReference>
<keyword evidence="2" id="KW-0472">Membrane</keyword>
<dbReference type="OrthoDB" id="5372824at2"/>
<dbReference type="HOGENOM" id="CLU_073271_0_0_7"/>
<evidence type="ECO:0000313" key="4">
    <source>
        <dbReference type="Proteomes" id="UP000007032"/>
    </source>
</evidence>
<reference evidence="3 4" key="1">
    <citation type="journal article" date="2009" name="J. Bacteriol.">
        <title>Genome sequence of the emerging pathogen Helicobacter canadensis.</title>
        <authorList>
            <person name="Loman N.J."/>
            <person name="Snyder L.A."/>
            <person name="Linton J.D."/>
            <person name="Langdon R."/>
            <person name="Lawson A.J."/>
            <person name="Weinstock G.M."/>
            <person name="Wren B.W."/>
            <person name="Pallen M.J."/>
        </authorList>
    </citation>
    <scope>NUCLEOTIDE SEQUENCE [LARGE SCALE GENOMIC DNA]</scope>
    <source>
        <strain evidence="3 4">MIT 98-5491</strain>
    </source>
</reference>
<keyword evidence="2" id="KW-1133">Transmembrane helix</keyword>
<keyword evidence="1" id="KW-0175">Coiled coil</keyword>
<keyword evidence="2" id="KW-0812">Transmembrane</keyword>
<evidence type="ECO:0008006" key="5">
    <source>
        <dbReference type="Google" id="ProtNLM"/>
    </source>
</evidence>